<evidence type="ECO:0000259" key="2">
    <source>
        <dbReference type="PROSITE" id="PS50921"/>
    </source>
</evidence>
<name>A0A6J7D088_9ZZZZ</name>
<proteinExistence type="predicted"/>
<dbReference type="PIRSF" id="PIRSF036382">
    <property type="entry name" value="RR_antiterm"/>
    <property type="match status" value="1"/>
</dbReference>
<evidence type="ECO:0000313" key="3">
    <source>
        <dbReference type="EMBL" id="CAB4862468.1"/>
    </source>
</evidence>
<sequence length="186" mass="20545">MVAEDEALIRMDLVEMLTEAGFSVVGQAGDGRQAVELAKALAPDIVIMDVKMPVLDGISAAEEIIAENISPVLLLTAFSQKSLVQRAVDAGAMGYVVKPFTSQDLFPAIDVALARYEQLKQLRDEVWQLESTLETRKLLERAKAVLIERFTMTEPEAFRWIQQAAMDRRLSMKDVAHVVLDEAGQG</sequence>
<dbReference type="SUPFAM" id="SSF52172">
    <property type="entry name" value="CheY-like"/>
    <property type="match status" value="1"/>
</dbReference>
<dbReference type="Pfam" id="PF03861">
    <property type="entry name" value="ANTAR"/>
    <property type="match status" value="1"/>
</dbReference>
<dbReference type="PROSITE" id="PS50921">
    <property type="entry name" value="ANTAR"/>
    <property type="match status" value="1"/>
</dbReference>
<dbReference type="InterPro" id="IPR008327">
    <property type="entry name" value="Sig_transdc_resp-reg_antiterm"/>
</dbReference>
<dbReference type="InterPro" id="IPR005561">
    <property type="entry name" value="ANTAR"/>
</dbReference>
<dbReference type="PANTHER" id="PTHR43228:SF1">
    <property type="entry name" value="TWO-COMPONENT RESPONSE REGULATOR ARR22"/>
    <property type="match status" value="1"/>
</dbReference>
<dbReference type="GO" id="GO:0003723">
    <property type="term" value="F:RNA binding"/>
    <property type="evidence" value="ECO:0007669"/>
    <property type="project" value="InterPro"/>
</dbReference>
<accession>A0A6J7D088</accession>
<dbReference type="AlphaFoldDB" id="A0A6J7D088"/>
<dbReference type="InterPro" id="IPR011006">
    <property type="entry name" value="CheY-like_superfamily"/>
</dbReference>
<dbReference type="SMART" id="SM00448">
    <property type="entry name" value="REC"/>
    <property type="match status" value="1"/>
</dbReference>
<dbReference type="InterPro" id="IPR001789">
    <property type="entry name" value="Sig_transdc_resp-reg_receiver"/>
</dbReference>
<dbReference type="Pfam" id="PF00072">
    <property type="entry name" value="Response_reg"/>
    <property type="match status" value="1"/>
</dbReference>
<dbReference type="Gene3D" id="1.10.10.10">
    <property type="entry name" value="Winged helix-like DNA-binding domain superfamily/Winged helix DNA-binding domain"/>
    <property type="match status" value="1"/>
</dbReference>
<protein>
    <submittedName>
        <fullName evidence="3">Unannotated protein</fullName>
    </submittedName>
</protein>
<dbReference type="PROSITE" id="PS50110">
    <property type="entry name" value="RESPONSE_REGULATORY"/>
    <property type="match status" value="1"/>
</dbReference>
<reference evidence="3" key="1">
    <citation type="submission" date="2020-05" db="EMBL/GenBank/DDBJ databases">
        <authorList>
            <person name="Chiriac C."/>
            <person name="Salcher M."/>
            <person name="Ghai R."/>
            <person name="Kavagutti S V."/>
        </authorList>
    </citation>
    <scope>NUCLEOTIDE SEQUENCE</scope>
</reference>
<dbReference type="InterPro" id="IPR052048">
    <property type="entry name" value="ST_Response_Regulator"/>
</dbReference>
<dbReference type="GO" id="GO:0000160">
    <property type="term" value="P:phosphorelay signal transduction system"/>
    <property type="evidence" value="ECO:0007669"/>
    <property type="project" value="InterPro"/>
</dbReference>
<evidence type="ECO:0000259" key="1">
    <source>
        <dbReference type="PROSITE" id="PS50110"/>
    </source>
</evidence>
<dbReference type="InterPro" id="IPR036388">
    <property type="entry name" value="WH-like_DNA-bd_sf"/>
</dbReference>
<dbReference type="Gene3D" id="3.40.50.2300">
    <property type="match status" value="1"/>
</dbReference>
<feature type="domain" description="ANTAR" evidence="2">
    <location>
        <begin position="119"/>
        <end position="180"/>
    </location>
</feature>
<gene>
    <name evidence="3" type="ORF">UFOPK3401_00325</name>
</gene>
<dbReference type="PANTHER" id="PTHR43228">
    <property type="entry name" value="TWO-COMPONENT RESPONSE REGULATOR"/>
    <property type="match status" value="1"/>
</dbReference>
<dbReference type="EMBL" id="CAFBLM010000008">
    <property type="protein sequence ID" value="CAB4862468.1"/>
    <property type="molecule type" value="Genomic_DNA"/>
</dbReference>
<feature type="domain" description="Response regulatory" evidence="1">
    <location>
        <begin position="1"/>
        <end position="113"/>
    </location>
</feature>
<dbReference type="SMART" id="SM01012">
    <property type="entry name" value="ANTAR"/>
    <property type="match status" value="1"/>
</dbReference>
<organism evidence="3">
    <name type="scientific">freshwater metagenome</name>
    <dbReference type="NCBI Taxonomy" id="449393"/>
    <lineage>
        <taxon>unclassified sequences</taxon>
        <taxon>metagenomes</taxon>
        <taxon>ecological metagenomes</taxon>
    </lineage>
</organism>